<feature type="domain" description="Maltokinase N-terminal cap" evidence="15">
    <location>
        <begin position="11"/>
        <end position="92"/>
    </location>
</feature>
<dbReference type="EC" id="2.7.1.175" evidence="4"/>
<gene>
    <name evidence="16" type="ORF">G3T36_12140</name>
</gene>
<evidence type="ECO:0000256" key="7">
    <source>
        <dbReference type="ARBA" id="ARBA00022679"/>
    </source>
</evidence>
<evidence type="ECO:0000256" key="4">
    <source>
        <dbReference type="ARBA" id="ARBA00011962"/>
    </source>
</evidence>
<dbReference type="Proteomes" id="UP000474967">
    <property type="component" value="Unassembled WGS sequence"/>
</dbReference>
<evidence type="ECO:0000256" key="2">
    <source>
        <dbReference type="ARBA" id="ARBA00006219"/>
    </source>
</evidence>
<sequence length="451" mass="47881">MDDVAALLGAWMMRQRWYATKGRTPRIRIIGTARLGDATDGARSFIHLVVDEAPEVPVLYQVPVVGRAMLVPDSPALICEAGGEYLYDGPHDPAFTAALLDAISGERAIAGDDVSMVGTAFGASGRVVGSRVLGGEQSNTSIVYDLEGGPLPFVIAKVFRVLHHGENPDVTTQAALTQGGSHRAPPLVGYLTATWPDPGRDSGTATGQLAFAQEFLPGLDDGWRVALRAAVDAESFADRAYDLGIATAEVHATLARVLPATAAGPDDIADALVSMGARLSVATKEVPGVAALAESISAVYSAAAEGDLPPLQRIHGDLHLGQALLSPERGWMLIDFEGEPLRPMDERSRPDSTLRDIAGMLRSFDYVAGALANTDGTDARDWASEARRSYVDGYIASSGFDVRGHRLLLDAFELDKAVYEAVYESRSRPTWVGIPLAAIERLIARSAPMPG</sequence>
<dbReference type="AlphaFoldDB" id="A0A6L9XZ82"/>
<evidence type="ECO:0000256" key="12">
    <source>
        <dbReference type="ARBA" id="ARBA00023277"/>
    </source>
</evidence>
<evidence type="ECO:0000256" key="10">
    <source>
        <dbReference type="ARBA" id="ARBA00022840"/>
    </source>
</evidence>
<evidence type="ECO:0000256" key="1">
    <source>
        <dbReference type="ARBA" id="ARBA00004964"/>
    </source>
</evidence>
<reference evidence="16 17" key="1">
    <citation type="journal article" date="2014" name="J. Microbiol.">
        <title>Diaminobutyricibacter tongyongensis gen. nov., sp. nov. and Homoserinibacter gongjuensis gen. nov., sp. nov. belong to the family Microbacteriaceae.</title>
        <authorList>
            <person name="Kim S.J."/>
            <person name="Ahn J.H."/>
            <person name="Weon H.Y."/>
            <person name="Hamada M."/>
            <person name="Suzuki K."/>
            <person name="Kwon S.W."/>
        </authorList>
    </citation>
    <scope>NUCLEOTIDE SEQUENCE [LARGE SCALE GENOMIC DNA]</scope>
    <source>
        <strain evidence="16 17">NBRC 108724</strain>
    </source>
</reference>
<dbReference type="GO" id="GO:0005524">
    <property type="term" value="F:ATP binding"/>
    <property type="evidence" value="ECO:0007669"/>
    <property type="project" value="UniProtKB-KW"/>
</dbReference>
<dbReference type="Gene3D" id="3.90.1200.10">
    <property type="match status" value="1"/>
</dbReference>
<dbReference type="UniPathway" id="UPA00164"/>
<keyword evidence="10" id="KW-0067">ATP-binding</keyword>
<keyword evidence="12" id="KW-0119">Carbohydrate metabolism</keyword>
<dbReference type="InterPro" id="IPR040999">
    <property type="entry name" value="Mak_N_cap"/>
</dbReference>
<dbReference type="GO" id="GO:0005978">
    <property type="term" value="P:glycogen biosynthetic process"/>
    <property type="evidence" value="ECO:0007669"/>
    <property type="project" value="UniProtKB-UniPathway"/>
</dbReference>
<evidence type="ECO:0000256" key="14">
    <source>
        <dbReference type="ARBA" id="ARBA00049067"/>
    </source>
</evidence>
<evidence type="ECO:0000256" key="13">
    <source>
        <dbReference type="ARBA" id="ARBA00031251"/>
    </source>
</evidence>
<comment type="caution">
    <text evidence="16">The sequence shown here is derived from an EMBL/GenBank/DDBJ whole genome shotgun (WGS) entry which is preliminary data.</text>
</comment>
<organism evidence="16 17">
    <name type="scientific">Leifsonia tongyongensis</name>
    <dbReference type="NCBI Taxonomy" id="1268043"/>
    <lineage>
        <taxon>Bacteria</taxon>
        <taxon>Bacillati</taxon>
        <taxon>Actinomycetota</taxon>
        <taxon>Actinomycetes</taxon>
        <taxon>Micrococcales</taxon>
        <taxon>Microbacteriaceae</taxon>
        <taxon>Leifsonia</taxon>
    </lineage>
</organism>
<evidence type="ECO:0000313" key="17">
    <source>
        <dbReference type="Proteomes" id="UP000474967"/>
    </source>
</evidence>
<accession>A0A6L9XZ82</accession>
<keyword evidence="11" id="KW-0320">Glycogen biosynthesis</keyword>
<protein>
    <recommendedName>
        <fullName evidence="5">Maltokinase</fullName>
        <ecNumber evidence="4">2.7.1.175</ecNumber>
    </recommendedName>
    <alternativeName>
        <fullName evidence="13">Maltose-1-phosphate synthase</fullName>
    </alternativeName>
</protein>
<evidence type="ECO:0000256" key="11">
    <source>
        <dbReference type="ARBA" id="ARBA00023056"/>
    </source>
</evidence>
<dbReference type="GO" id="GO:0016301">
    <property type="term" value="F:kinase activity"/>
    <property type="evidence" value="ECO:0007669"/>
    <property type="project" value="UniProtKB-KW"/>
</dbReference>
<comment type="catalytic activity">
    <reaction evidence="14">
        <text>D-maltose + ATP = alpha-maltose 1-phosphate + ADP + H(+)</text>
        <dbReference type="Rhea" id="RHEA:31915"/>
        <dbReference type="ChEBI" id="CHEBI:15378"/>
        <dbReference type="ChEBI" id="CHEBI:17306"/>
        <dbReference type="ChEBI" id="CHEBI:30616"/>
        <dbReference type="ChEBI" id="CHEBI:63576"/>
        <dbReference type="ChEBI" id="CHEBI:456216"/>
        <dbReference type="EC" id="2.7.1.175"/>
    </reaction>
</comment>
<dbReference type="RefSeq" id="WP_163290014.1">
    <property type="nucleotide sequence ID" value="NZ_JAAGWY010000002.1"/>
</dbReference>
<evidence type="ECO:0000256" key="9">
    <source>
        <dbReference type="ARBA" id="ARBA00022777"/>
    </source>
</evidence>
<proteinExistence type="inferred from homology"/>
<keyword evidence="6" id="KW-0321">Glycogen metabolism</keyword>
<comment type="similarity">
    <text evidence="2">Belongs to the aminoglycoside phosphotransferase family.</text>
</comment>
<evidence type="ECO:0000313" key="16">
    <source>
        <dbReference type="EMBL" id="NEN06616.1"/>
    </source>
</evidence>
<name>A0A6L9XZ82_9MICO</name>
<keyword evidence="9" id="KW-0418">Kinase</keyword>
<evidence type="ECO:0000256" key="3">
    <source>
        <dbReference type="ARBA" id="ARBA00011245"/>
    </source>
</evidence>
<evidence type="ECO:0000256" key="6">
    <source>
        <dbReference type="ARBA" id="ARBA00022600"/>
    </source>
</evidence>
<keyword evidence="8" id="KW-0547">Nucleotide-binding</keyword>
<dbReference type="Pfam" id="PF18085">
    <property type="entry name" value="Mak_N_cap"/>
    <property type="match status" value="1"/>
</dbReference>
<comment type="subunit">
    <text evidence="3">Monomer.</text>
</comment>
<keyword evidence="7 16" id="KW-0808">Transferase</keyword>
<evidence type="ECO:0000256" key="8">
    <source>
        <dbReference type="ARBA" id="ARBA00022741"/>
    </source>
</evidence>
<keyword evidence="17" id="KW-1185">Reference proteome</keyword>
<comment type="pathway">
    <text evidence="1">Glycan biosynthesis; glycogen biosynthesis.</text>
</comment>
<dbReference type="EMBL" id="JAAGWY010000002">
    <property type="protein sequence ID" value="NEN06616.1"/>
    <property type="molecule type" value="Genomic_DNA"/>
</dbReference>
<evidence type="ECO:0000259" key="15">
    <source>
        <dbReference type="Pfam" id="PF18085"/>
    </source>
</evidence>
<dbReference type="InterPro" id="IPR011009">
    <property type="entry name" value="Kinase-like_dom_sf"/>
</dbReference>
<evidence type="ECO:0000256" key="5">
    <source>
        <dbReference type="ARBA" id="ARBA00013882"/>
    </source>
</evidence>
<dbReference type="SUPFAM" id="SSF56112">
    <property type="entry name" value="Protein kinase-like (PK-like)"/>
    <property type="match status" value="1"/>
</dbReference>